<feature type="coiled-coil region" evidence="5">
    <location>
        <begin position="511"/>
        <end position="580"/>
    </location>
</feature>
<feature type="coiled-coil region" evidence="5">
    <location>
        <begin position="145"/>
        <end position="179"/>
    </location>
</feature>
<comment type="subcellular location">
    <subcellularLocation>
        <location evidence="3">Nucleus lamina</location>
    </subcellularLocation>
</comment>
<evidence type="ECO:0000256" key="6">
    <source>
        <dbReference type="SAM" id="MobiDB-lite"/>
    </source>
</evidence>
<dbReference type="OrthoDB" id="673795at2759"/>
<feature type="coiled-coil region" evidence="5">
    <location>
        <begin position="346"/>
        <end position="453"/>
    </location>
</feature>
<protein>
    <submittedName>
        <fullName evidence="7">Uncharacterized protein</fullName>
    </submittedName>
</protein>
<evidence type="ECO:0000256" key="2">
    <source>
        <dbReference type="ARBA" id="ARBA00023242"/>
    </source>
</evidence>
<dbReference type="AlphaFoldDB" id="A0A161ZSS4"/>
<reference evidence="7" key="1">
    <citation type="journal article" date="2016" name="Nat. Genet.">
        <title>A high-quality carrot genome assembly provides new insights into carotenoid accumulation and asterid genome evolution.</title>
        <authorList>
            <person name="Iorizzo M."/>
            <person name="Ellison S."/>
            <person name="Senalik D."/>
            <person name="Zeng P."/>
            <person name="Satapoomin P."/>
            <person name="Huang J."/>
            <person name="Bowman M."/>
            <person name="Iovene M."/>
            <person name="Sanseverino W."/>
            <person name="Cavagnaro P."/>
            <person name="Yildiz M."/>
            <person name="Macko-Podgorni A."/>
            <person name="Moranska E."/>
            <person name="Grzebelus E."/>
            <person name="Grzebelus D."/>
            <person name="Ashrafi H."/>
            <person name="Zheng Z."/>
            <person name="Cheng S."/>
            <person name="Spooner D."/>
            <person name="Van Deynze A."/>
            <person name="Simon P."/>
        </authorList>
    </citation>
    <scope>NUCLEOTIDE SEQUENCE [LARGE SCALE GENOMIC DNA]</scope>
    <source>
        <tissue evidence="7">Leaf</tissue>
    </source>
</reference>
<evidence type="ECO:0000256" key="4">
    <source>
        <dbReference type="ARBA" id="ARBA00024208"/>
    </source>
</evidence>
<sequence>MFASHNNNSDEHNSPVDTRGSEAGISDEKAMLQKIAKLERQLFDSQNSMELLVMKKEEWSSKYDGMRETVTGLQEMLKREKAKHLDFERRVENLLKALDSEKKYAAQLKRALCESGEGFERAKLQSSEAKRVETDAMLSGLKAKSMDLEKKLHVAEVKLEEANRKRLELGRKLEEVETRDSLFQREVEFFIAERGAHEATLCKKKKDLQQWERRLQEKLSERLRITTEREVKVDETEKALNLKDQELKRMEKEIIVNTSVLKRKEDDINHRLANLTAQEHKVETLRIDLEMKDKEFLALTEKLTAREREFEVEMDGKRKSLNDEERSRLDGLQYREEEITDRAEKLGKLELSLENKSERIEEKEKDLEAKLITLKEKEKLLKSEEKRLDSEKERILVEKACLKSFKDETEKRRNGISQQERKIQEEIEKLKTAEEERAENIRLQLELKEEIQTRGNLFLKERASFIAEREAQEATFSTKENDLQERERKLQEGKDKLCEGQRITTEREVKLNESEMALKLKERDLKKAQKEIDLSTSVLNKKEEDINHRLANLTEQEQKAEALRSDLEMKDKELLALTEKLTARESEFEVGMDRKRQSLNDEKRSWLNFLKWKEDAVTCREEELGKLELHLKNKSERIKGKEKHLDANLRTLEEKGNLLKSDERRLDLEKKQMLVDKDSLQTFKDEIEKMRTDISQRESKIQEKTKNLKISEEERAEYLRMQAQLKEEIKFFEKLKQSEEDQLKNDRLAMEDHVKRELETLEIEKETFATKMRQEQSLISEKAQLGRRQMLNEFEQRRKDLEVDLQKKREELEAHMNERERAFMEEREREYNNINYLKEAAQKDVEESRFKRCRIEKDIPLNKKQLEENQLEKHKGINELQVPNKKVKVEVGEQFIKDREPFLFASSQDIASEKDDPTRPVEVTTCTSPGIQDLSAEGDVKLKTSETHDKSIEPVLTEKIECNEEVNSMIPERSTENGGDEYEVISEDEDMDEESEGRVPIHKKIWNFFVT</sequence>
<dbReference type="GO" id="GO:0006997">
    <property type="term" value="P:nucleus organization"/>
    <property type="evidence" value="ECO:0007669"/>
    <property type="project" value="InterPro"/>
</dbReference>
<dbReference type="OMA" id="HMNERER"/>
<evidence type="ECO:0000313" key="7">
    <source>
        <dbReference type="EMBL" id="KZM90802.1"/>
    </source>
</evidence>
<keyword evidence="2" id="KW-0539">Nucleus</keyword>
<gene>
    <name evidence="7" type="ORF">DCAR_021833</name>
</gene>
<keyword evidence="1 5" id="KW-0175">Coiled coil</keyword>
<proteinExistence type="inferred from homology"/>
<comment type="similarity">
    <text evidence="4">Belongs to the CRWN family.</text>
</comment>
<evidence type="ECO:0000256" key="1">
    <source>
        <dbReference type="ARBA" id="ARBA00023054"/>
    </source>
</evidence>
<accession>A0A161ZSS4</accession>
<evidence type="ECO:0000256" key="3">
    <source>
        <dbReference type="ARBA" id="ARBA00024186"/>
    </source>
</evidence>
<feature type="coiled-coil region" evidence="5">
    <location>
        <begin position="680"/>
        <end position="742"/>
    </location>
</feature>
<dbReference type="Gramene" id="KZM90802">
    <property type="protein sequence ID" value="KZM90802"/>
    <property type="gene ID" value="DCAR_021833"/>
</dbReference>
<dbReference type="STRING" id="79200.A0A161ZSS4"/>
<feature type="region of interest" description="Disordered" evidence="6">
    <location>
        <begin position="1"/>
        <end position="25"/>
    </location>
</feature>
<dbReference type="InterPro" id="IPR040418">
    <property type="entry name" value="CRWN"/>
</dbReference>
<dbReference type="EMBL" id="LNRQ01000006">
    <property type="protein sequence ID" value="KZM90802.1"/>
    <property type="molecule type" value="Genomic_DNA"/>
</dbReference>
<feature type="coiled-coil region" evidence="5">
    <location>
        <begin position="791"/>
        <end position="829"/>
    </location>
</feature>
<name>A0A161ZSS4_DAUCS</name>
<evidence type="ECO:0000256" key="5">
    <source>
        <dbReference type="SAM" id="Coils"/>
    </source>
</evidence>
<feature type="region of interest" description="Disordered" evidence="6">
    <location>
        <begin position="912"/>
        <end position="932"/>
    </location>
</feature>
<organism evidence="7">
    <name type="scientific">Daucus carota subsp. sativus</name>
    <name type="common">Carrot</name>
    <dbReference type="NCBI Taxonomy" id="79200"/>
    <lineage>
        <taxon>Eukaryota</taxon>
        <taxon>Viridiplantae</taxon>
        <taxon>Streptophyta</taxon>
        <taxon>Embryophyta</taxon>
        <taxon>Tracheophyta</taxon>
        <taxon>Spermatophyta</taxon>
        <taxon>Magnoliopsida</taxon>
        <taxon>eudicotyledons</taxon>
        <taxon>Gunneridae</taxon>
        <taxon>Pentapetalae</taxon>
        <taxon>asterids</taxon>
        <taxon>campanulids</taxon>
        <taxon>Apiales</taxon>
        <taxon>Apiaceae</taxon>
        <taxon>Apioideae</taxon>
        <taxon>Scandiceae</taxon>
        <taxon>Daucinae</taxon>
        <taxon>Daucus</taxon>
        <taxon>Daucus sect. Daucus</taxon>
    </lineage>
</organism>
<feature type="coiled-coil region" evidence="5">
    <location>
        <begin position="77"/>
        <end position="111"/>
    </location>
</feature>
<dbReference type="PANTHER" id="PTHR31908">
    <property type="entry name" value="PROTEIN CROWDED NUCLEI 4"/>
    <property type="match status" value="1"/>
</dbReference>
<feature type="coiled-coil region" evidence="5">
    <location>
        <begin position="208"/>
        <end position="253"/>
    </location>
</feature>
<dbReference type="PANTHER" id="PTHR31908:SF9">
    <property type="entry name" value="PROTEIN CROWDED NUCLEI 3"/>
    <property type="match status" value="1"/>
</dbReference>
<comment type="caution">
    <text evidence="7">The sequence shown here is derived from an EMBL/GenBank/DDBJ whole genome shotgun (WGS) entry which is preliminary data.</text>
</comment>
<dbReference type="GO" id="GO:0005652">
    <property type="term" value="C:nuclear lamina"/>
    <property type="evidence" value="ECO:0007669"/>
    <property type="project" value="UniProtKB-SubCell"/>
</dbReference>